<reference evidence="5" key="1">
    <citation type="submission" date="2020-08" db="EMBL/GenBank/DDBJ databases">
        <authorList>
            <person name="Cejkova D."/>
            <person name="Kubasova T."/>
            <person name="Jahodarova E."/>
            <person name="Rychlik I."/>
        </authorList>
    </citation>
    <scope>NUCLEOTIDE SEQUENCE</scope>
    <source>
        <strain evidence="5">An772</strain>
    </source>
</reference>
<accession>A0A921LAS2</accession>
<evidence type="ECO:0000256" key="2">
    <source>
        <dbReference type="ARBA" id="ARBA00022977"/>
    </source>
</evidence>
<dbReference type="GO" id="GO:0009228">
    <property type="term" value="P:thiamine biosynthetic process"/>
    <property type="evidence" value="ECO:0007669"/>
    <property type="project" value="UniProtKB-KW"/>
</dbReference>
<dbReference type="Pfam" id="PF02581">
    <property type="entry name" value="TMP-TENI"/>
    <property type="match status" value="1"/>
</dbReference>
<comment type="caution">
    <text evidence="4">The sequence shown here is derived from an EMBL/GenBank/DDBJ whole genome shotgun (WGS) entry which is preliminary data.</text>
</comment>
<sequence length="205" mass="22621">MKLVVITAPDFLPDEAQALTQLLDAGLDRLHLRKPGCTEEELETLISLLPAEHYGRISLHDHFALQARYRLGGIHLNGRNPHAPEGFKGLLSRSCHSLEEVARFGPLTDYYFLSPIFDSISKQGYRAGFDPEQLRQAAREGILTRRTIALGGVTADKLSLLHDLGFGGAALLGDIWKDYRSAADLPALLARFGELAHIAREVEKA</sequence>
<gene>
    <name evidence="5" type="ORF">H7U35_11720</name>
    <name evidence="4" type="ORF">K8W02_01620</name>
</gene>
<dbReference type="GO" id="GO:0005737">
    <property type="term" value="C:cytoplasm"/>
    <property type="evidence" value="ECO:0007669"/>
    <property type="project" value="TreeGrafter"/>
</dbReference>
<evidence type="ECO:0000313" key="5">
    <source>
        <dbReference type="EMBL" id="MBM6735878.1"/>
    </source>
</evidence>
<dbReference type="RefSeq" id="WP_205096063.1">
    <property type="nucleotide sequence ID" value="NZ_CAWVFH010000004.1"/>
</dbReference>
<reference evidence="4" key="2">
    <citation type="journal article" date="2021" name="PeerJ">
        <title>Extensive microbial diversity within the chicken gut microbiome revealed by metagenomics and culture.</title>
        <authorList>
            <person name="Gilroy R."/>
            <person name="Ravi A."/>
            <person name="Getino M."/>
            <person name="Pursley I."/>
            <person name="Horton D.L."/>
            <person name="Alikhan N.F."/>
            <person name="Baker D."/>
            <person name="Gharbi K."/>
            <person name="Hall N."/>
            <person name="Watson M."/>
            <person name="Adriaenssens E.M."/>
            <person name="Foster-Nyarko E."/>
            <person name="Jarju S."/>
            <person name="Secka A."/>
            <person name="Antonio M."/>
            <person name="Oren A."/>
            <person name="Chaudhuri R.R."/>
            <person name="La Ragione R."/>
            <person name="Hildebrand F."/>
            <person name="Pallen M.J."/>
        </authorList>
    </citation>
    <scope>NUCLEOTIDE SEQUENCE</scope>
    <source>
        <strain evidence="4">CHK55-1828</strain>
    </source>
</reference>
<dbReference type="PANTHER" id="PTHR20857">
    <property type="entry name" value="THIAMINE-PHOSPHATE PYROPHOSPHORYLASE"/>
    <property type="match status" value="1"/>
</dbReference>
<reference evidence="5 7" key="3">
    <citation type="journal article" date="2021" name="Sci. Rep.">
        <title>The distribution of antibiotic resistance genes in chicken gut microbiota commensals.</title>
        <authorList>
            <person name="Juricova H."/>
            <person name="Matiasovicova J."/>
            <person name="Kubasova T."/>
            <person name="Cejkova D."/>
            <person name="Rychlik I."/>
        </authorList>
    </citation>
    <scope>NUCLEOTIDE SEQUENCE [LARGE SCALE GENOMIC DNA]</scope>
    <source>
        <strain evidence="5 7">An772</strain>
    </source>
</reference>
<dbReference type="SUPFAM" id="SSF51391">
    <property type="entry name" value="Thiamin phosphate synthase"/>
    <property type="match status" value="1"/>
</dbReference>
<dbReference type="Proteomes" id="UP000717835">
    <property type="component" value="Unassembled WGS sequence"/>
</dbReference>
<dbReference type="InterPro" id="IPR036206">
    <property type="entry name" value="ThiamineP_synth_sf"/>
</dbReference>
<dbReference type="InterPro" id="IPR013785">
    <property type="entry name" value="Aldolase_TIM"/>
</dbReference>
<protein>
    <submittedName>
        <fullName evidence="4">Thiamine phosphate synthase</fullName>
    </submittedName>
</protein>
<name>A0A921LAS2_9BACT</name>
<evidence type="ECO:0000256" key="1">
    <source>
        <dbReference type="ARBA" id="ARBA00004948"/>
    </source>
</evidence>
<dbReference type="Gene3D" id="3.20.20.70">
    <property type="entry name" value="Aldolase class I"/>
    <property type="match status" value="1"/>
</dbReference>
<dbReference type="GO" id="GO:0004789">
    <property type="term" value="F:thiamine-phosphate diphosphorylase activity"/>
    <property type="evidence" value="ECO:0007669"/>
    <property type="project" value="TreeGrafter"/>
</dbReference>
<dbReference type="AlphaFoldDB" id="A0A921LAS2"/>
<keyword evidence="2" id="KW-0784">Thiamine biosynthesis</keyword>
<reference evidence="4" key="4">
    <citation type="submission" date="2021-09" db="EMBL/GenBank/DDBJ databases">
        <authorList>
            <person name="Gilroy R."/>
        </authorList>
    </citation>
    <scope>NUCLEOTIDE SEQUENCE</scope>
    <source>
        <strain evidence="4">CHK55-1828</strain>
    </source>
</reference>
<dbReference type="Proteomes" id="UP000766986">
    <property type="component" value="Unassembled WGS sequence"/>
</dbReference>
<organism evidence="4 6">
    <name type="scientific">Mediterranea massiliensis</name>
    <dbReference type="NCBI Taxonomy" id="1841865"/>
    <lineage>
        <taxon>Bacteria</taxon>
        <taxon>Pseudomonadati</taxon>
        <taxon>Bacteroidota</taxon>
        <taxon>Bacteroidia</taxon>
        <taxon>Bacteroidales</taxon>
        <taxon>Bacteroidaceae</taxon>
        <taxon>Mediterranea</taxon>
    </lineage>
</organism>
<dbReference type="InterPro" id="IPR022998">
    <property type="entry name" value="ThiamineP_synth_TenI"/>
</dbReference>
<evidence type="ECO:0000259" key="3">
    <source>
        <dbReference type="Pfam" id="PF02581"/>
    </source>
</evidence>
<comment type="pathway">
    <text evidence="1">Cofactor biosynthesis; thiamine diphosphate biosynthesis.</text>
</comment>
<dbReference type="EMBL" id="JACLYZ010000029">
    <property type="protein sequence ID" value="MBM6735878.1"/>
    <property type="molecule type" value="Genomic_DNA"/>
</dbReference>
<dbReference type="CDD" id="cd00564">
    <property type="entry name" value="TMP_TenI"/>
    <property type="match status" value="1"/>
</dbReference>
<evidence type="ECO:0000313" key="6">
    <source>
        <dbReference type="Proteomes" id="UP000717835"/>
    </source>
</evidence>
<evidence type="ECO:0000313" key="7">
    <source>
        <dbReference type="Proteomes" id="UP000766986"/>
    </source>
</evidence>
<proteinExistence type="predicted"/>
<feature type="domain" description="Thiamine phosphate synthase/TenI" evidence="3">
    <location>
        <begin position="5"/>
        <end position="173"/>
    </location>
</feature>
<dbReference type="PANTHER" id="PTHR20857:SF15">
    <property type="entry name" value="THIAMINE-PHOSPHATE SYNTHASE"/>
    <property type="match status" value="1"/>
</dbReference>
<keyword evidence="7" id="KW-1185">Reference proteome</keyword>
<evidence type="ECO:0000313" key="4">
    <source>
        <dbReference type="EMBL" id="HJF91076.1"/>
    </source>
</evidence>
<dbReference type="EMBL" id="DYVX01000013">
    <property type="protein sequence ID" value="HJF91076.1"/>
    <property type="molecule type" value="Genomic_DNA"/>
</dbReference>